<protein>
    <recommendedName>
        <fullName evidence="1">Periplasmic copper-binding protein NosD beta helix domain-containing protein</fullName>
    </recommendedName>
</protein>
<dbReference type="InterPro" id="IPR022441">
    <property type="entry name" value="Para_beta_helix_rpt-2"/>
</dbReference>
<evidence type="ECO:0000313" key="2">
    <source>
        <dbReference type="EMBL" id="GAI02563.1"/>
    </source>
</evidence>
<proteinExistence type="predicted"/>
<reference evidence="2" key="1">
    <citation type="journal article" date="2014" name="Front. Microbiol.">
        <title>High frequency of phylogenetically diverse reductive dehalogenase-homologous genes in deep subseafloor sedimentary metagenomes.</title>
        <authorList>
            <person name="Kawai M."/>
            <person name="Futagami T."/>
            <person name="Toyoda A."/>
            <person name="Takaki Y."/>
            <person name="Nishi S."/>
            <person name="Hori S."/>
            <person name="Arai W."/>
            <person name="Tsubouchi T."/>
            <person name="Morono Y."/>
            <person name="Uchiyama I."/>
            <person name="Ito T."/>
            <person name="Fujiyama A."/>
            <person name="Inagaki F."/>
            <person name="Takami H."/>
        </authorList>
    </citation>
    <scope>NUCLEOTIDE SEQUENCE</scope>
    <source>
        <strain evidence="2">Expedition CK06-06</strain>
    </source>
</reference>
<dbReference type="InterPro" id="IPR011050">
    <property type="entry name" value="Pectin_lyase_fold/virulence"/>
</dbReference>
<feature type="non-terminal residue" evidence="2">
    <location>
        <position position="262"/>
    </location>
</feature>
<name>X1K7L9_9ZZZZ</name>
<evidence type="ECO:0000259" key="1">
    <source>
        <dbReference type="Pfam" id="PF05048"/>
    </source>
</evidence>
<dbReference type="EMBL" id="BARV01009561">
    <property type="protein sequence ID" value="GAI02563.1"/>
    <property type="molecule type" value="Genomic_DNA"/>
</dbReference>
<accession>X1K7L9</accession>
<dbReference type="SMART" id="SM00710">
    <property type="entry name" value="PbH1"/>
    <property type="match status" value="6"/>
</dbReference>
<dbReference type="AlphaFoldDB" id="X1K7L9"/>
<feature type="domain" description="Periplasmic copper-binding protein NosD beta helix" evidence="1">
    <location>
        <begin position="83"/>
        <end position="222"/>
    </location>
</feature>
<dbReference type="NCBIfam" id="TIGR03804">
    <property type="entry name" value="para_beta_helix"/>
    <property type="match status" value="2"/>
</dbReference>
<organism evidence="2">
    <name type="scientific">marine sediment metagenome</name>
    <dbReference type="NCBI Taxonomy" id="412755"/>
    <lineage>
        <taxon>unclassified sequences</taxon>
        <taxon>metagenomes</taxon>
        <taxon>ecological metagenomes</taxon>
    </lineage>
</organism>
<dbReference type="InterPro" id="IPR012334">
    <property type="entry name" value="Pectin_lyas_fold"/>
</dbReference>
<comment type="caution">
    <text evidence="2">The sequence shown here is derived from an EMBL/GenBank/DDBJ whole genome shotgun (WGS) entry which is preliminary data.</text>
</comment>
<dbReference type="SUPFAM" id="SSF51126">
    <property type="entry name" value="Pectin lyase-like"/>
    <property type="match status" value="1"/>
</dbReference>
<dbReference type="Pfam" id="PF05048">
    <property type="entry name" value="NosD"/>
    <property type="match status" value="1"/>
</dbReference>
<dbReference type="InterPro" id="IPR007742">
    <property type="entry name" value="NosD_dom"/>
</dbReference>
<sequence>MYDNNYGIYLSNSPNNKLRNNILNNNINGFGVAGTLTTDFYQDIDDSNLIDGDPILYLVGKSDMIIDGNVDAFGYLILVACDNMTVQNVDDGDILIILTTHSTFYNLSAHHGKYGIYLWESSYNDIIDCTAYNNTETGIYLSESHYNDILRFTAYDNDELYNKGYGIYLSESSFNTITGCDSYSHNTGGKGVFLSGASDNVFTLCNVFDNSIGFNLLAGAAGTERNNFLQCDIYGNANYNFYARYANDNIIKNSNLYDSKRS</sequence>
<dbReference type="InterPro" id="IPR006626">
    <property type="entry name" value="PbH1"/>
</dbReference>
<dbReference type="Gene3D" id="2.160.20.10">
    <property type="entry name" value="Single-stranded right-handed beta-helix, Pectin lyase-like"/>
    <property type="match status" value="1"/>
</dbReference>
<gene>
    <name evidence="2" type="ORF">S06H3_18819</name>
</gene>